<keyword evidence="2" id="KW-1185">Reference proteome</keyword>
<accession>A0A9Q3DDG5</accession>
<sequence>MNNAFENSKQKWDKIHQTPEFKVGDLILVSTLSFKNIKGPKKFEDSFAGQLISKALNGTNAVQVQLSGELEKKHPTFPVSLLNHYTSSDKKLFPLRNETPLEVPQLDQIEEEKVLKVLK</sequence>
<comment type="caution">
    <text evidence="1">The sequence shown here is derived from an EMBL/GenBank/DDBJ whole genome shotgun (WGS) entry which is preliminary data.</text>
</comment>
<protein>
    <submittedName>
        <fullName evidence="1">Uncharacterized protein</fullName>
    </submittedName>
</protein>
<gene>
    <name evidence="1" type="ORF">O181_039732</name>
</gene>
<reference evidence="1" key="1">
    <citation type="submission" date="2021-03" db="EMBL/GenBank/DDBJ databases">
        <title>Draft genome sequence of rust myrtle Austropuccinia psidii MF-1, a brazilian biotype.</title>
        <authorList>
            <person name="Quecine M.C."/>
            <person name="Pachon D.M.R."/>
            <person name="Bonatelli M.L."/>
            <person name="Correr F.H."/>
            <person name="Franceschini L.M."/>
            <person name="Leite T.F."/>
            <person name="Margarido G.R.A."/>
            <person name="Almeida C.A."/>
            <person name="Ferrarezi J.A."/>
            <person name="Labate C.A."/>
        </authorList>
    </citation>
    <scope>NUCLEOTIDE SEQUENCE</scope>
    <source>
        <strain evidence="1">MF-1</strain>
    </source>
</reference>
<evidence type="ECO:0000313" key="1">
    <source>
        <dbReference type="EMBL" id="MBW0500017.1"/>
    </source>
</evidence>
<evidence type="ECO:0000313" key="2">
    <source>
        <dbReference type="Proteomes" id="UP000765509"/>
    </source>
</evidence>
<dbReference type="AlphaFoldDB" id="A0A9Q3DDG5"/>
<proteinExistence type="predicted"/>
<organism evidence="1 2">
    <name type="scientific">Austropuccinia psidii MF-1</name>
    <dbReference type="NCBI Taxonomy" id="1389203"/>
    <lineage>
        <taxon>Eukaryota</taxon>
        <taxon>Fungi</taxon>
        <taxon>Dikarya</taxon>
        <taxon>Basidiomycota</taxon>
        <taxon>Pucciniomycotina</taxon>
        <taxon>Pucciniomycetes</taxon>
        <taxon>Pucciniales</taxon>
        <taxon>Sphaerophragmiaceae</taxon>
        <taxon>Austropuccinia</taxon>
    </lineage>
</organism>
<name>A0A9Q3DDG5_9BASI</name>
<dbReference type="EMBL" id="AVOT02015586">
    <property type="protein sequence ID" value="MBW0500017.1"/>
    <property type="molecule type" value="Genomic_DNA"/>
</dbReference>
<dbReference type="Proteomes" id="UP000765509">
    <property type="component" value="Unassembled WGS sequence"/>
</dbReference>